<dbReference type="GO" id="GO:0000993">
    <property type="term" value="F:RNA polymerase II complex binding"/>
    <property type="evidence" value="ECO:0007669"/>
    <property type="project" value="TreeGrafter"/>
</dbReference>
<dbReference type="CDD" id="cd16981">
    <property type="entry name" value="CID_RPRD_like"/>
    <property type="match status" value="1"/>
</dbReference>
<feature type="compositionally biased region" description="Polar residues" evidence="6">
    <location>
        <begin position="880"/>
        <end position="902"/>
    </location>
</feature>
<dbReference type="EMBL" id="JAODUO010000863">
    <property type="protein sequence ID" value="KAK2173610.1"/>
    <property type="molecule type" value="Genomic_DNA"/>
</dbReference>
<proteinExistence type="predicted"/>
<dbReference type="InterPro" id="IPR006569">
    <property type="entry name" value="CID_dom"/>
</dbReference>
<feature type="region of interest" description="Disordered" evidence="6">
    <location>
        <begin position="272"/>
        <end position="331"/>
    </location>
</feature>
<evidence type="ECO:0000313" key="8">
    <source>
        <dbReference type="EMBL" id="KAK2173610.1"/>
    </source>
</evidence>
<organism evidence="8 9">
    <name type="scientific">Ridgeia piscesae</name>
    <name type="common">Tubeworm</name>
    <dbReference type="NCBI Taxonomy" id="27915"/>
    <lineage>
        <taxon>Eukaryota</taxon>
        <taxon>Metazoa</taxon>
        <taxon>Spiralia</taxon>
        <taxon>Lophotrochozoa</taxon>
        <taxon>Annelida</taxon>
        <taxon>Polychaeta</taxon>
        <taxon>Sedentaria</taxon>
        <taxon>Canalipalpata</taxon>
        <taxon>Sabellida</taxon>
        <taxon>Siboglinidae</taxon>
        <taxon>Ridgeia</taxon>
    </lineage>
</organism>
<feature type="domain" description="CID" evidence="7">
    <location>
        <begin position="3"/>
        <end position="133"/>
    </location>
</feature>
<feature type="compositionally biased region" description="Acidic residues" evidence="6">
    <location>
        <begin position="308"/>
        <end position="317"/>
    </location>
</feature>
<feature type="compositionally biased region" description="Pro residues" evidence="6">
    <location>
        <begin position="671"/>
        <end position="688"/>
    </location>
</feature>
<feature type="compositionally biased region" description="Pro residues" evidence="6">
    <location>
        <begin position="750"/>
        <end position="769"/>
    </location>
</feature>
<reference evidence="8" key="1">
    <citation type="journal article" date="2023" name="Mol. Biol. Evol.">
        <title>Third-Generation Sequencing Reveals the Adaptive Role of the Epigenome in Three Deep-Sea Polychaetes.</title>
        <authorList>
            <person name="Perez M."/>
            <person name="Aroh O."/>
            <person name="Sun Y."/>
            <person name="Lan Y."/>
            <person name="Juniper S.K."/>
            <person name="Young C.R."/>
            <person name="Angers B."/>
            <person name="Qian P.Y."/>
        </authorList>
    </citation>
    <scope>NUCLEOTIDE SEQUENCE</scope>
    <source>
        <strain evidence="8">R07B-5</strain>
    </source>
</reference>
<dbReference type="Pfam" id="PF16566">
    <property type="entry name" value="CREPT"/>
    <property type="match status" value="1"/>
</dbReference>
<feature type="region of interest" description="Disordered" evidence="6">
    <location>
        <begin position="868"/>
        <end position="954"/>
    </location>
</feature>
<feature type="compositionally biased region" description="Polar residues" evidence="6">
    <location>
        <begin position="814"/>
        <end position="827"/>
    </location>
</feature>
<evidence type="ECO:0000256" key="4">
    <source>
        <dbReference type="ARBA" id="ARBA00062892"/>
    </source>
</evidence>
<sequence length="954" mass="104504">MAVRPLDESSVEKKLRSLTNTQDSIQGLSLWIIHHKAHHEKIVELWFKAMKKADYAQRLTLLYLCNDIVQTCKRKHAIVYKDAFKEVLKDVALLISDGSVRHKVERIFGIWLERNVYDQAFTDELVAILNNTQVKTTVNCKLLSEFKPEVLIDKVNRFKQLTTDVELKRRQLVVLSLDASRVDAVQQLKDRAHGHEFSRQFEESCQKLDDYVHFLEVEIKDRADLIEMLEQSEIYYDAQYGEAKIVANAYKNFGTRVNNLRKKLIEYAKTLPDPVTTSPVPSPSMDAPSPGNTPPEEQQECDNRETVDMELSDEDGDGVTIPGMARSERLDRDSTTITRVCNAPIASVTHIHMKTCKHAAQLMSACGFLSRLPTHVSSFRFTTAYNADLDLFKLLPTLSKGARSSFLSGSSTSLESVTQVNSQHDPRQNNTKSMHPNIMWNATHGFTTAGGTEGDMTSDSDPVATVNEGNLLQLTEGDSTPVKDEGRSTPVLDEKPDEGVANPIEFLTQLISQGKKGADGTASSFMQSLSALTSTVKSQMTGDSGGSPLTDMAESTADTAPNSWAAWKAKQDPPAPAENGTQDQHQAAPSVAQRMQQPIPPPVAPPVTFSQPMAPQFPRPPSQPGVPPNYRPTAGSYEHMMSTPQPVPPPPQMPLFPQPTPPPAAGMWQPVRPPMFPPGSLQPPPPPSGVVSPTEPMPSVPGSLPHLVMPSAPGGSAPPNFNTFPSPDSAGQTSPGVSIPTVGGVQPQRPQFPPPPPQPPSPFGGPTPTTPGHVTSPTALEEEQNEFIRKLKRKTGISTIPTTPPTPPVGILKSSANSNLRTLTQVQEEAGDGGATTQPEVSAASDMGSGQMDLGSSIQTIQSVHAANNSNQFGLDDRGAQNSGYRQGQHRQQYNPGNTQYGQYRDDHEPRGNYRREGYRRGFERDAFHRDSYGRLPPKRPPPKFEPGGYYQRY</sequence>
<accession>A0AAD9KMW2</accession>
<gene>
    <name evidence="8" type="ORF">NP493_863g00017</name>
</gene>
<dbReference type="Proteomes" id="UP001209878">
    <property type="component" value="Unassembled WGS sequence"/>
</dbReference>
<feature type="compositionally biased region" description="Pro residues" evidence="6">
    <location>
        <begin position="645"/>
        <end position="664"/>
    </location>
</feature>
<feature type="region of interest" description="Disordered" evidence="6">
    <location>
        <begin position="476"/>
        <end position="498"/>
    </location>
</feature>
<feature type="compositionally biased region" description="Polar residues" evidence="6">
    <location>
        <begin position="719"/>
        <end position="736"/>
    </location>
</feature>
<dbReference type="PANTHER" id="PTHR12460">
    <property type="entry name" value="CYCLIN-DEPENDENT KINASE INHIBITOR-RELATED PROTEIN"/>
    <property type="match status" value="1"/>
</dbReference>
<dbReference type="PROSITE" id="PS51391">
    <property type="entry name" value="CID"/>
    <property type="match status" value="1"/>
</dbReference>
<feature type="region of interest" description="Disordered" evidence="6">
    <location>
        <begin position="536"/>
        <end position="856"/>
    </location>
</feature>
<evidence type="ECO:0000256" key="5">
    <source>
        <dbReference type="ARBA" id="ARBA00067342"/>
    </source>
</evidence>
<dbReference type="SUPFAM" id="SSF48464">
    <property type="entry name" value="ENTH/VHS domain"/>
    <property type="match status" value="1"/>
</dbReference>
<keyword evidence="2" id="KW-0597">Phosphoprotein</keyword>
<evidence type="ECO:0000259" key="7">
    <source>
        <dbReference type="PROSITE" id="PS51391"/>
    </source>
</evidence>
<feature type="compositionally biased region" description="Basic and acidic residues" evidence="6">
    <location>
        <begin position="481"/>
        <end position="498"/>
    </location>
</feature>
<dbReference type="Pfam" id="PF04818">
    <property type="entry name" value="CID"/>
    <property type="match status" value="1"/>
</dbReference>
<feature type="compositionally biased region" description="Basic and acidic residues" evidence="6">
    <location>
        <begin position="904"/>
        <end position="933"/>
    </location>
</feature>
<evidence type="ECO:0000313" key="9">
    <source>
        <dbReference type="Proteomes" id="UP001209878"/>
    </source>
</evidence>
<keyword evidence="3" id="KW-0007">Acetylation</keyword>
<evidence type="ECO:0000256" key="1">
    <source>
        <dbReference type="ARBA" id="ARBA00022481"/>
    </source>
</evidence>
<evidence type="ECO:0000256" key="3">
    <source>
        <dbReference type="ARBA" id="ARBA00022990"/>
    </source>
</evidence>
<feature type="compositionally biased region" description="Pro residues" evidence="6">
    <location>
        <begin position="615"/>
        <end position="630"/>
    </location>
</feature>
<dbReference type="InterPro" id="IPR032337">
    <property type="entry name" value="RPRD1A/B_C"/>
</dbReference>
<dbReference type="Gene3D" id="1.25.40.90">
    <property type="match status" value="1"/>
</dbReference>
<dbReference type="GO" id="GO:0031124">
    <property type="term" value="P:mRNA 3'-end processing"/>
    <property type="evidence" value="ECO:0007669"/>
    <property type="project" value="TreeGrafter"/>
</dbReference>
<name>A0AAD9KMW2_RIDPI</name>
<evidence type="ECO:0000256" key="6">
    <source>
        <dbReference type="SAM" id="MobiDB-lite"/>
    </source>
</evidence>
<dbReference type="SMART" id="SM00582">
    <property type="entry name" value="RPR"/>
    <property type="match status" value="1"/>
</dbReference>
<comment type="caution">
    <text evidence="8">The sequence shown here is derived from an EMBL/GenBank/DDBJ whole genome shotgun (WGS) entry which is preliminary data.</text>
</comment>
<dbReference type="AlphaFoldDB" id="A0AAD9KMW2"/>
<keyword evidence="9" id="KW-1185">Reference proteome</keyword>
<keyword evidence="1" id="KW-0488">Methylation</keyword>
<comment type="subunit">
    <text evidence="4">Associates with the RNA polymerase II complex.</text>
</comment>
<dbReference type="FunFam" id="1.25.40.90:FF:000020">
    <property type="entry name" value="regulation of nuclear pre-mRNA domain-containing protein 2 isoform X1"/>
    <property type="match status" value="1"/>
</dbReference>
<evidence type="ECO:0000256" key="2">
    <source>
        <dbReference type="ARBA" id="ARBA00022553"/>
    </source>
</evidence>
<dbReference type="InterPro" id="IPR008942">
    <property type="entry name" value="ENTH_VHS"/>
</dbReference>
<dbReference type="Gene3D" id="6.10.250.2560">
    <property type="match status" value="1"/>
</dbReference>
<dbReference type="PANTHER" id="PTHR12460:SF40">
    <property type="entry name" value="REGULATION OF NUCLEAR PRE-MRNA DOMAIN-CONTAINING PROTEIN 2"/>
    <property type="match status" value="1"/>
</dbReference>
<protein>
    <recommendedName>
        <fullName evidence="5">Regulation of nuclear pre-mRNA domain-containing protein 2</fullName>
    </recommendedName>
</protein>